<dbReference type="Proteomes" id="UP000769528">
    <property type="component" value="Unassembled WGS sequence"/>
</dbReference>
<evidence type="ECO:0000256" key="2">
    <source>
        <dbReference type="RuleBase" id="RU003616"/>
    </source>
</evidence>
<feature type="compositionally biased region" description="Low complexity" evidence="3">
    <location>
        <begin position="24"/>
        <end position="36"/>
    </location>
</feature>
<dbReference type="AlphaFoldDB" id="A0A9P8TJ97"/>
<evidence type="ECO:0000259" key="4">
    <source>
        <dbReference type="PROSITE" id="PS01031"/>
    </source>
</evidence>
<reference evidence="5" key="2">
    <citation type="submission" date="2021-01" db="EMBL/GenBank/DDBJ databases">
        <authorList>
            <person name="Schikora-Tamarit M.A."/>
        </authorList>
    </citation>
    <scope>NUCLEOTIDE SEQUENCE</scope>
    <source>
        <strain evidence="5">CBS6341</strain>
    </source>
</reference>
<dbReference type="InterPro" id="IPR008978">
    <property type="entry name" value="HSP20-like_chaperone"/>
</dbReference>
<feature type="region of interest" description="Disordered" evidence="3">
    <location>
        <begin position="115"/>
        <end position="191"/>
    </location>
</feature>
<reference evidence="5" key="1">
    <citation type="journal article" date="2021" name="Open Biol.">
        <title>Shared evolutionary footprints suggest mitochondrial oxidative damage underlies multiple complex I losses in fungi.</title>
        <authorList>
            <person name="Schikora-Tamarit M.A."/>
            <person name="Marcet-Houben M."/>
            <person name="Nosek J."/>
            <person name="Gabaldon T."/>
        </authorList>
    </citation>
    <scope>NUCLEOTIDE SEQUENCE</scope>
    <source>
        <strain evidence="5">CBS6341</strain>
    </source>
</reference>
<dbReference type="PROSITE" id="PS01031">
    <property type="entry name" value="SHSP"/>
    <property type="match status" value="1"/>
</dbReference>
<feature type="compositionally biased region" description="Basic and acidic residues" evidence="3">
    <location>
        <begin position="154"/>
        <end position="167"/>
    </location>
</feature>
<feature type="compositionally biased region" description="Basic and acidic residues" evidence="3">
    <location>
        <begin position="37"/>
        <end position="48"/>
    </location>
</feature>
<feature type="domain" description="SHSP" evidence="4">
    <location>
        <begin position="198"/>
        <end position="315"/>
    </location>
</feature>
<protein>
    <recommendedName>
        <fullName evidence="4">SHSP domain-containing protein</fullName>
    </recommendedName>
</protein>
<accession>A0A9P8TJ97</accession>
<feature type="region of interest" description="Disordered" evidence="3">
    <location>
        <begin position="16"/>
        <end position="48"/>
    </location>
</feature>
<sequence length="330" mass="38080">MSYFNPTIEELLGALSNSRSPNPYQQRYHQYQQQQQLERERQRRTEEQQARAYAAALANRYHFQHDDDDDDESDDYYYYPNYYQHPFFQPPSKRQIQPHSDTFDLADVLKYLSGKEESGEQEAAADASDRSPVEKPKDSINDEVVKQGTELNDDEKLKHKEKTKEPQKPILGLKRHSTFNKDSGPKPKVEISSRNLKNENLPYSPQTNVYDLPEEYVLLLSIPGANLKDLSIDFHPSTNEIVVQGEIPSPFDTDVSNIKNLEIRSGSIERRVKFPNLPKINDENIKAKYLNGLLTIKVPKKKGLETKGKKRVSIEDVPDEELIFEERGGL</sequence>
<dbReference type="EMBL" id="JAEUBF010000026">
    <property type="protein sequence ID" value="KAH3680884.1"/>
    <property type="molecule type" value="Genomic_DNA"/>
</dbReference>
<evidence type="ECO:0000256" key="3">
    <source>
        <dbReference type="SAM" id="MobiDB-lite"/>
    </source>
</evidence>
<dbReference type="CDD" id="cd06464">
    <property type="entry name" value="ACD_sHsps-like"/>
    <property type="match status" value="1"/>
</dbReference>
<evidence type="ECO:0000313" key="6">
    <source>
        <dbReference type="Proteomes" id="UP000769528"/>
    </source>
</evidence>
<comment type="caution">
    <text evidence="5">The sequence shown here is derived from an EMBL/GenBank/DDBJ whole genome shotgun (WGS) entry which is preliminary data.</text>
</comment>
<dbReference type="SUPFAM" id="SSF49764">
    <property type="entry name" value="HSP20-like chaperones"/>
    <property type="match status" value="1"/>
</dbReference>
<comment type="similarity">
    <text evidence="1 2">Belongs to the small heat shock protein (HSP20) family.</text>
</comment>
<dbReference type="Pfam" id="PF00011">
    <property type="entry name" value="HSP20"/>
    <property type="match status" value="1"/>
</dbReference>
<evidence type="ECO:0000256" key="1">
    <source>
        <dbReference type="PROSITE-ProRule" id="PRU00285"/>
    </source>
</evidence>
<organism evidence="5 6">
    <name type="scientific">Wickerhamomyces mucosus</name>
    <dbReference type="NCBI Taxonomy" id="1378264"/>
    <lineage>
        <taxon>Eukaryota</taxon>
        <taxon>Fungi</taxon>
        <taxon>Dikarya</taxon>
        <taxon>Ascomycota</taxon>
        <taxon>Saccharomycotina</taxon>
        <taxon>Saccharomycetes</taxon>
        <taxon>Phaffomycetales</taxon>
        <taxon>Wickerhamomycetaceae</taxon>
        <taxon>Wickerhamomyces</taxon>
    </lineage>
</organism>
<feature type="compositionally biased region" description="Basic and acidic residues" evidence="3">
    <location>
        <begin position="127"/>
        <end position="145"/>
    </location>
</feature>
<dbReference type="Gene3D" id="2.60.40.790">
    <property type="match status" value="1"/>
</dbReference>
<name>A0A9P8TJ97_9ASCO</name>
<dbReference type="OrthoDB" id="5511210at2759"/>
<evidence type="ECO:0000313" key="5">
    <source>
        <dbReference type="EMBL" id="KAH3680884.1"/>
    </source>
</evidence>
<dbReference type="InterPro" id="IPR002068">
    <property type="entry name" value="A-crystallin/Hsp20_dom"/>
</dbReference>
<keyword evidence="6" id="KW-1185">Reference proteome</keyword>
<proteinExistence type="inferred from homology"/>
<gene>
    <name evidence="5" type="ORF">WICMUC_000027</name>
</gene>